<sequence>MQHLKIFRLVQFYGHAAAKPSAMQTTARHEGIDAPVQGASVFTVQIRSENHPAVQHQDVACRQSLQRSV</sequence>
<dbReference type="Proteomes" id="UP000245760">
    <property type="component" value="Chromosome"/>
</dbReference>
<dbReference type="EMBL" id="CP029432">
    <property type="protein sequence ID" value="AWL62115.1"/>
    <property type="molecule type" value="Genomic_DNA"/>
</dbReference>
<proteinExistence type="predicted"/>
<name>A0AAI8ITM3_9ENTR</name>
<reference evidence="3 4" key="1">
    <citation type="submission" date="2018-05" db="EMBL/GenBank/DDBJ databases">
        <title>Klebsiella quasipneumonaiae provides a window into carbapenemase gene transfer, plasmid rearrangements and nosocomial acquisition from the hospital environment.</title>
        <authorList>
            <person name="Mathers A.J."/>
            <person name="Vegesana K."/>
            <person name="Stoesser N."/>
            <person name="Crook D."/>
            <person name="Vaughan A."/>
            <person name="Barry K."/>
            <person name="Parikh H."/>
            <person name="Sebra R."/>
            <person name="Kotay S."/>
            <person name="Walker A.S."/>
            <person name="Sheppard A.E."/>
        </authorList>
    </citation>
    <scope>NUCLEOTIDE SEQUENCE [LARGE SCALE GENOMIC DNA]</scope>
    <source>
        <strain evidence="1 4">CAV1947</strain>
        <strain evidence="2 3">CAV2018</strain>
    </source>
</reference>
<evidence type="ECO:0000313" key="2">
    <source>
        <dbReference type="EMBL" id="AWL62115.1"/>
    </source>
</evidence>
<dbReference type="Proteomes" id="UP000245649">
    <property type="component" value="Chromosome"/>
</dbReference>
<organism evidence="2 3">
    <name type="scientific">Klebsiella quasipneumoniae</name>
    <dbReference type="NCBI Taxonomy" id="1463165"/>
    <lineage>
        <taxon>Bacteria</taxon>
        <taxon>Pseudomonadati</taxon>
        <taxon>Pseudomonadota</taxon>
        <taxon>Gammaproteobacteria</taxon>
        <taxon>Enterobacterales</taxon>
        <taxon>Enterobacteriaceae</taxon>
        <taxon>Klebsiella/Raoultella group</taxon>
        <taxon>Klebsiella</taxon>
        <taxon>Klebsiella pneumoniae complex</taxon>
    </lineage>
</organism>
<protein>
    <submittedName>
        <fullName evidence="2">Uncharacterized protein</fullName>
    </submittedName>
</protein>
<accession>A0AAI8ITM3</accession>
<keyword evidence="4" id="KW-1185">Reference proteome</keyword>
<gene>
    <name evidence="2" type="ORF">DKC00_10225</name>
    <name evidence="1" type="ORF">DKC11_22935</name>
</gene>
<dbReference type="AlphaFoldDB" id="A0AAI8ITM3"/>
<evidence type="ECO:0000313" key="1">
    <source>
        <dbReference type="EMBL" id="AWL58492.1"/>
    </source>
</evidence>
<evidence type="ECO:0000313" key="4">
    <source>
        <dbReference type="Proteomes" id="UP000245760"/>
    </source>
</evidence>
<evidence type="ECO:0000313" key="3">
    <source>
        <dbReference type="Proteomes" id="UP000245649"/>
    </source>
</evidence>
<dbReference type="EMBL" id="CP029443">
    <property type="protein sequence ID" value="AWL58492.1"/>
    <property type="molecule type" value="Genomic_DNA"/>
</dbReference>